<protein>
    <submittedName>
        <fullName evidence="1">Uncharacterized protein</fullName>
    </submittedName>
</protein>
<gene>
    <name evidence="1" type="ORF">EV182_004173</name>
</gene>
<evidence type="ECO:0000313" key="2">
    <source>
        <dbReference type="Proteomes" id="UP001145114"/>
    </source>
</evidence>
<organism evidence="1 2">
    <name type="scientific">Spiromyces aspiralis</name>
    <dbReference type="NCBI Taxonomy" id="68401"/>
    <lineage>
        <taxon>Eukaryota</taxon>
        <taxon>Fungi</taxon>
        <taxon>Fungi incertae sedis</taxon>
        <taxon>Zoopagomycota</taxon>
        <taxon>Kickxellomycotina</taxon>
        <taxon>Kickxellomycetes</taxon>
        <taxon>Kickxellales</taxon>
        <taxon>Kickxellaceae</taxon>
        <taxon>Spiromyces</taxon>
    </lineage>
</organism>
<proteinExistence type="predicted"/>
<comment type="caution">
    <text evidence="1">The sequence shown here is derived from an EMBL/GenBank/DDBJ whole genome shotgun (WGS) entry which is preliminary data.</text>
</comment>
<accession>A0ACC1HRJ2</accession>
<evidence type="ECO:0000313" key="1">
    <source>
        <dbReference type="EMBL" id="KAJ1678378.1"/>
    </source>
</evidence>
<dbReference type="Proteomes" id="UP001145114">
    <property type="component" value="Unassembled WGS sequence"/>
</dbReference>
<keyword evidence="2" id="KW-1185">Reference proteome</keyword>
<reference evidence="1" key="1">
    <citation type="submission" date="2022-06" db="EMBL/GenBank/DDBJ databases">
        <title>Phylogenomic reconstructions and comparative analyses of Kickxellomycotina fungi.</title>
        <authorList>
            <person name="Reynolds N.K."/>
            <person name="Stajich J.E."/>
            <person name="Barry K."/>
            <person name="Grigoriev I.V."/>
            <person name="Crous P."/>
            <person name="Smith M.E."/>
        </authorList>
    </citation>
    <scope>NUCLEOTIDE SEQUENCE</scope>
    <source>
        <strain evidence="1">RSA 2271</strain>
    </source>
</reference>
<feature type="non-terminal residue" evidence="1">
    <location>
        <position position="1"/>
    </location>
</feature>
<sequence>YGPVRGHFANYDGSNLADGQHELVACGMSSGWVEYSVNGNHMPRRLVFTTTAAIENGKPVVFDLSQLCTIVVAIDVNFKVQVAYNCADPKSNLPTLYLELQKNTN</sequence>
<name>A0ACC1HRJ2_9FUNG</name>
<dbReference type="EMBL" id="JAMZIH010001226">
    <property type="protein sequence ID" value="KAJ1678378.1"/>
    <property type="molecule type" value="Genomic_DNA"/>
</dbReference>